<dbReference type="Proteomes" id="UP000199647">
    <property type="component" value="Unassembled WGS sequence"/>
</dbReference>
<dbReference type="SMART" id="SM00679">
    <property type="entry name" value="CTNS"/>
    <property type="match status" value="1"/>
</dbReference>
<sequence length="95" mass="10630">MDSTASLIGYVAVFCTTISYVPQVWKAWRTRSCGDLSMKMMMLLDTGVALWIAYGFMSVDRVIIIGNALSLCFLTALMVFKILEVRGRQAEPRQA</sequence>
<gene>
    <name evidence="6" type="ORF">SAMN05216548_102438</name>
</gene>
<dbReference type="AlphaFoldDB" id="A0A1H9DGG4"/>
<feature type="transmembrane region" description="Helical" evidence="5">
    <location>
        <begin position="6"/>
        <end position="28"/>
    </location>
</feature>
<dbReference type="STRING" id="1855383.SAMN05216548_102438"/>
<proteinExistence type="predicted"/>
<evidence type="ECO:0000313" key="7">
    <source>
        <dbReference type="Proteomes" id="UP000199647"/>
    </source>
</evidence>
<organism evidence="6 7">
    <name type="scientific">Faunimonas pinastri</name>
    <dbReference type="NCBI Taxonomy" id="1855383"/>
    <lineage>
        <taxon>Bacteria</taxon>
        <taxon>Pseudomonadati</taxon>
        <taxon>Pseudomonadota</taxon>
        <taxon>Alphaproteobacteria</taxon>
        <taxon>Hyphomicrobiales</taxon>
        <taxon>Afifellaceae</taxon>
        <taxon>Faunimonas</taxon>
    </lineage>
</organism>
<evidence type="ECO:0000256" key="4">
    <source>
        <dbReference type="ARBA" id="ARBA00023136"/>
    </source>
</evidence>
<keyword evidence="3 5" id="KW-1133">Transmembrane helix</keyword>
<evidence type="ECO:0000313" key="6">
    <source>
        <dbReference type="EMBL" id="SEQ11873.1"/>
    </source>
</evidence>
<protein>
    <submittedName>
        <fullName evidence="6">MtN3 and saliva related transmembrane protein</fullName>
    </submittedName>
</protein>
<dbReference type="NCBIfam" id="NF037968">
    <property type="entry name" value="SemiSWEET_2"/>
    <property type="match status" value="1"/>
</dbReference>
<dbReference type="Pfam" id="PF04193">
    <property type="entry name" value="PQ-loop"/>
    <property type="match status" value="1"/>
</dbReference>
<keyword evidence="7" id="KW-1185">Reference proteome</keyword>
<dbReference type="GO" id="GO:0016020">
    <property type="term" value="C:membrane"/>
    <property type="evidence" value="ECO:0007669"/>
    <property type="project" value="UniProtKB-SubCell"/>
</dbReference>
<keyword evidence="4 5" id="KW-0472">Membrane</keyword>
<dbReference type="EMBL" id="FOFG01000002">
    <property type="protein sequence ID" value="SEQ11873.1"/>
    <property type="molecule type" value="Genomic_DNA"/>
</dbReference>
<reference evidence="6 7" key="1">
    <citation type="submission" date="2016-10" db="EMBL/GenBank/DDBJ databases">
        <authorList>
            <person name="de Groot N.N."/>
        </authorList>
    </citation>
    <scope>NUCLEOTIDE SEQUENCE [LARGE SCALE GENOMIC DNA]</scope>
    <source>
        <strain evidence="6 7">A52C2</strain>
    </source>
</reference>
<accession>A0A1H9DGG4</accession>
<comment type="subcellular location">
    <subcellularLocation>
        <location evidence="1">Membrane</location>
        <topology evidence="1">Multi-pass membrane protein</topology>
    </subcellularLocation>
</comment>
<dbReference type="GO" id="GO:0051119">
    <property type="term" value="F:sugar transmembrane transporter activity"/>
    <property type="evidence" value="ECO:0007669"/>
    <property type="project" value="InterPro"/>
</dbReference>
<evidence type="ECO:0000256" key="2">
    <source>
        <dbReference type="ARBA" id="ARBA00022692"/>
    </source>
</evidence>
<keyword evidence="2 5" id="KW-0812">Transmembrane</keyword>
<name>A0A1H9DGG4_9HYPH</name>
<evidence type="ECO:0000256" key="5">
    <source>
        <dbReference type="SAM" id="Phobius"/>
    </source>
</evidence>
<dbReference type="RefSeq" id="WP_092495582.1">
    <property type="nucleotide sequence ID" value="NZ_FOFG01000002.1"/>
</dbReference>
<dbReference type="OrthoDB" id="9814012at2"/>
<feature type="transmembrane region" description="Helical" evidence="5">
    <location>
        <begin position="63"/>
        <end position="83"/>
    </location>
</feature>
<dbReference type="Gene3D" id="1.20.1280.290">
    <property type="match status" value="1"/>
</dbReference>
<evidence type="ECO:0000256" key="3">
    <source>
        <dbReference type="ARBA" id="ARBA00022989"/>
    </source>
</evidence>
<dbReference type="InterPro" id="IPR006603">
    <property type="entry name" value="PQ-loop_rpt"/>
</dbReference>
<dbReference type="InterPro" id="IPR047662">
    <property type="entry name" value="SemiSWEET"/>
</dbReference>
<feature type="transmembrane region" description="Helical" evidence="5">
    <location>
        <begin position="40"/>
        <end position="57"/>
    </location>
</feature>
<evidence type="ECO:0000256" key="1">
    <source>
        <dbReference type="ARBA" id="ARBA00004141"/>
    </source>
</evidence>